<feature type="transmembrane region" description="Helical" evidence="1">
    <location>
        <begin position="41"/>
        <end position="62"/>
    </location>
</feature>
<dbReference type="EMBL" id="KE344562">
    <property type="protein sequence ID" value="EXB67233.1"/>
    <property type="molecule type" value="Genomic_DNA"/>
</dbReference>
<dbReference type="Proteomes" id="UP000030645">
    <property type="component" value="Unassembled WGS sequence"/>
</dbReference>
<dbReference type="STRING" id="981085.W9R3W6"/>
<evidence type="ECO:0000256" key="1">
    <source>
        <dbReference type="SAM" id="Phobius"/>
    </source>
</evidence>
<proteinExistence type="predicted"/>
<keyword evidence="1" id="KW-0812">Transmembrane</keyword>
<evidence type="ECO:0000313" key="3">
    <source>
        <dbReference type="Proteomes" id="UP000030645"/>
    </source>
</evidence>
<dbReference type="AlphaFoldDB" id="W9R3W6"/>
<keyword evidence="3" id="KW-1185">Reference proteome</keyword>
<reference evidence="3" key="1">
    <citation type="submission" date="2013-01" db="EMBL/GenBank/DDBJ databases">
        <title>Draft Genome Sequence of a Mulberry Tree, Morus notabilis C.K. Schneid.</title>
        <authorList>
            <person name="He N."/>
            <person name="Zhao S."/>
        </authorList>
    </citation>
    <scope>NUCLEOTIDE SEQUENCE</scope>
</reference>
<keyword evidence="1" id="KW-1133">Transmembrane helix</keyword>
<keyword evidence="1" id="KW-0472">Membrane</keyword>
<evidence type="ECO:0000313" key="2">
    <source>
        <dbReference type="EMBL" id="EXB67233.1"/>
    </source>
</evidence>
<sequence>MSGSIRHLGVFDHRKLLILVISVVFLTPLCALERIDSLSLTSAASVALALVFVVVACVVAIINNI</sequence>
<organism evidence="2 3">
    <name type="scientific">Morus notabilis</name>
    <dbReference type="NCBI Taxonomy" id="981085"/>
    <lineage>
        <taxon>Eukaryota</taxon>
        <taxon>Viridiplantae</taxon>
        <taxon>Streptophyta</taxon>
        <taxon>Embryophyta</taxon>
        <taxon>Tracheophyta</taxon>
        <taxon>Spermatophyta</taxon>
        <taxon>Magnoliopsida</taxon>
        <taxon>eudicotyledons</taxon>
        <taxon>Gunneridae</taxon>
        <taxon>Pentapetalae</taxon>
        <taxon>rosids</taxon>
        <taxon>fabids</taxon>
        <taxon>Rosales</taxon>
        <taxon>Moraceae</taxon>
        <taxon>Moreae</taxon>
        <taxon>Morus</taxon>
    </lineage>
</organism>
<protein>
    <submittedName>
        <fullName evidence="2">Uncharacterized protein</fullName>
    </submittedName>
</protein>
<name>W9R3W6_9ROSA</name>
<accession>W9R3W6</accession>
<gene>
    <name evidence="2" type="ORF">L484_025712</name>
</gene>